<gene>
    <name evidence="3" type="ORF">INT46_009494</name>
</gene>
<proteinExistence type="predicted"/>
<evidence type="ECO:0000256" key="2">
    <source>
        <dbReference type="SAM" id="Phobius"/>
    </source>
</evidence>
<feature type="transmembrane region" description="Helical" evidence="2">
    <location>
        <begin position="215"/>
        <end position="235"/>
    </location>
</feature>
<evidence type="ECO:0000313" key="3">
    <source>
        <dbReference type="EMBL" id="KAG2190285.1"/>
    </source>
</evidence>
<keyword evidence="2" id="KW-1133">Transmembrane helix</keyword>
<feature type="transmembrane region" description="Helical" evidence="2">
    <location>
        <begin position="97"/>
        <end position="116"/>
    </location>
</feature>
<feature type="compositionally biased region" description="Polar residues" evidence="1">
    <location>
        <begin position="423"/>
        <end position="437"/>
    </location>
</feature>
<evidence type="ECO:0000313" key="4">
    <source>
        <dbReference type="Proteomes" id="UP000650833"/>
    </source>
</evidence>
<protein>
    <submittedName>
        <fullName evidence="3">Uncharacterized protein</fullName>
    </submittedName>
</protein>
<feature type="compositionally biased region" description="Low complexity" evidence="1">
    <location>
        <begin position="359"/>
        <end position="375"/>
    </location>
</feature>
<feature type="region of interest" description="Disordered" evidence="1">
    <location>
        <begin position="398"/>
        <end position="443"/>
    </location>
</feature>
<dbReference type="Proteomes" id="UP000650833">
    <property type="component" value="Unassembled WGS sequence"/>
</dbReference>
<reference evidence="3" key="1">
    <citation type="submission" date="2020-12" db="EMBL/GenBank/DDBJ databases">
        <title>Metabolic potential, ecology and presence of endohyphal bacteria is reflected in genomic diversity of Mucoromycotina.</title>
        <authorList>
            <person name="Muszewska A."/>
            <person name="Okrasinska A."/>
            <person name="Steczkiewicz K."/>
            <person name="Drgas O."/>
            <person name="Orlowska M."/>
            <person name="Perlinska-Lenart U."/>
            <person name="Aleksandrzak-Piekarczyk T."/>
            <person name="Szatraj K."/>
            <person name="Zielenkiewicz U."/>
            <person name="Pilsyk S."/>
            <person name="Malc E."/>
            <person name="Mieczkowski P."/>
            <person name="Kruszewska J.S."/>
            <person name="Biernat P."/>
            <person name="Pawlowska J."/>
        </authorList>
    </citation>
    <scope>NUCLEOTIDE SEQUENCE</scope>
    <source>
        <strain evidence="3">CBS 226.32</strain>
    </source>
</reference>
<feature type="compositionally biased region" description="Low complexity" evidence="1">
    <location>
        <begin position="476"/>
        <end position="496"/>
    </location>
</feature>
<feature type="region of interest" description="Disordered" evidence="1">
    <location>
        <begin position="255"/>
        <end position="279"/>
    </location>
</feature>
<accession>A0A8H7QDU4</accession>
<comment type="caution">
    <text evidence="3">The sequence shown here is derived from an EMBL/GenBank/DDBJ whole genome shotgun (WGS) entry which is preliminary data.</text>
</comment>
<feature type="transmembrane region" description="Helical" evidence="2">
    <location>
        <begin position="177"/>
        <end position="195"/>
    </location>
</feature>
<feature type="transmembrane region" description="Helical" evidence="2">
    <location>
        <begin position="57"/>
        <end position="77"/>
    </location>
</feature>
<sequence length="515" mass="58762">MKYFSLIFVCSDFSYLDIVSTYVKYEEGFTVYEGQIITKPFVMWSSKHQINMMAMDYVECVTFSLQVGVFFLMQSFWNYLSNTVAKKSFMSSFEFKFYIFWALGSMAMFPILQWVFRNDVNKREGIPQLAYGIEALITSLLGVRSHLRFRRIIALTQRNNSKNNKAIASRLSYFKDMNVLISIILFSYASSLIILCSDGLTDNKIINTNKFATDLIIANANICTVFLLLLLISIFHPRPQYTREIGGTSFSNNDSYTNQTQTRAQGSAVGNNSNGGRTNNFVVNESTRGISENVTSDGKFIGAAISTNNNNNNANNPNGGGFMRAMSPVTVDYPHSLSNDTMPLTSSAGIGRPLSPPESQMSYQQMQQQQQQQQQRNLAVEDPYSNQPVMFSMMDIKQQQARYASPTSPTNIGRHDIPMRGMNSGSISRINTSSPQSRRYGDDEIDYMEYEQTRSPHKIRRPSWERSNDMNELNMQSSHQLQQHQQQQQQQQQSGQPGEQMVRDWLWQSPDRRNT</sequence>
<keyword evidence="4" id="KW-1185">Reference proteome</keyword>
<organism evidence="3 4">
    <name type="scientific">Mucor plumbeus</name>
    <dbReference type="NCBI Taxonomy" id="97098"/>
    <lineage>
        <taxon>Eukaryota</taxon>
        <taxon>Fungi</taxon>
        <taxon>Fungi incertae sedis</taxon>
        <taxon>Mucoromycota</taxon>
        <taxon>Mucoromycotina</taxon>
        <taxon>Mucoromycetes</taxon>
        <taxon>Mucorales</taxon>
        <taxon>Mucorineae</taxon>
        <taxon>Mucoraceae</taxon>
        <taxon>Mucor</taxon>
    </lineage>
</organism>
<keyword evidence="2" id="KW-0812">Transmembrane</keyword>
<dbReference type="EMBL" id="JAEPRC010001004">
    <property type="protein sequence ID" value="KAG2190285.1"/>
    <property type="molecule type" value="Genomic_DNA"/>
</dbReference>
<dbReference type="OrthoDB" id="2384193at2759"/>
<feature type="compositionally biased region" description="Polar residues" evidence="1">
    <location>
        <begin position="336"/>
        <end position="348"/>
    </location>
</feature>
<name>A0A8H7QDU4_9FUNG</name>
<evidence type="ECO:0000256" key="1">
    <source>
        <dbReference type="SAM" id="MobiDB-lite"/>
    </source>
</evidence>
<feature type="compositionally biased region" description="Polar residues" evidence="1">
    <location>
        <begin position="398"/>
        <end position="411"/>
    </location>
</feature>
<dbReference type="AlphaFoldDB" id="A0A8H7QDU4"/>
<feature type="region of interest" description="Disordered" evidence="1">
    <location>
        <begin position="472"/>
        <end position="515"/>
    </location>
</feature>
<feature type="region of interest" description="Disordered" evidence="1">
    <location>
        <begin position="333"/>
        <end position="379"/>
    </location>
</feature>
<keyword evidence="2" id="KW-0472">Membrane</keyword>